<dbReference type="GO" id="GO:0016121">
    <property type="term" value="P:carotene catabolic process"/>
    <property type="evidence" value="ECO:0007669"/>
    <property type="project" value="TreeGrafter"/>
</dbReference>
<accession>A0AAJ0B7N6</accession>
<dbReference type="InterPro" id="IPR004294">
    <property type="entry name" value="Carotenoid_Oase"/>
</dbReference>
<dbReference type="GO" id="GO:0010436">
    <property type="term" value="F:carotenoid dioxygenase activity"/>
    <property type="evidence" value="ECO:0007669"/>
    <property type="project" value="TreeGrafter"/>
</dbReference>
<evidence type="ECO:0000256" key="3">
    <source>
        <dbReference type="ARBA" id="ARBA00023002"/>
    </source>
</evidence>
<keyword evidence="3" id="KW-0560">Oxidoreductase</keyword>
<feature type="region of interest" description="Disordered" evidence="6">
    <location>
        <begin position="1"/>
        <end position="20"/>
    </location>
</feature>
<feature type="binding site" evidence="5">
    <location>
        <position position="230"/>
    </location>
    <ligand>
        <name>Fe cation</name>
        <dbReference type="ChEBI" id="CHEBI:24875"/>
        <note>catalytic</note>
    </ligand>
</feature>
<dbReference type="Pfam" id="PF03055">
    <property type="entry name" value="RPE65"/>
    <property type="match status" value="1"/>
</dbReference>
<reference evidence="7" key="1">
    <citation type="submission" date="2023-06" db="EMBL/GenBank/DDBJ databases">
        <title>Genome-scale phylogeny and comparative genomics of the fungal order Sordariales.</title>
        <authorList>
            <consortium name="Lawrence Berkeley National Laboratory"/>
            <person name="Hensen N."/>
            <person name="Bonometti L."/>
            <person name="Westerberg I."/>
            <person name="Brannstrom I.O."/>
            <person name="Guillou S."/>
            <person name="Cros-Aarteil S."/>
            <person name="Calhoun S."/>
            <person name="Haridas S."/>
            <person name="Kuo A."/>
            <person name="Mondo S."/>
            <person name="Pangilinan J."/>
            <person name="Riley R."/>
            <person name="Labutti K."/>
            <person name="Andreopoulos B."/>
            <person name="Lipzen A."/>
            <person name="Chen C."/>
            <person name="Yanf M."/>
            <person name="Daum C."/>
            <person name="Ng V."/>
            <person name="Clum A."/>
            <person name="Steindorff A."/>
            <person name="Ohm R."/>
            <person name="Martin F."/>
            <person name="Silar P."/>
            <person name="Natvig D."/>
            <person name="Lalanne C."/>
            <person name="Gautier V."/>
            <person name="Ament-Velasquez S.L."/>
            <person name="Kruys A."/>
            <person name="Hutchinson M.I."/>
            <person name="Powell A.J."/>
            <person name="Barry K."/>
            <person name="Miller A.N."/>
            <person name="Grigoriev I.V."/>
            <person name="Debuchy R."/>
            <person name="Gladieux P."/>
            <person name="Thoren M.H."/>
            <person name="Johannesson H."/>
        </authorList>
    </citation>
    <scope>NUCLEOTIDE SEQUENCE</scope>
    <source>
        <strain evidence="7">PSN4</strain>
    </source>
</reference>
<feature type="binding site" evidence="5">
    <location>
        <position position="279"/>
    </location>
    <ligand>
        <name>Fe cation</name>
        <dbReference type="ChEBI" id="CHEBI:24875"/>
        <note>catalytic</note>
    </ligand>
</feature>
<evidence type="ECO:0000256" key="4">
    <source>
        <dbReference type="ARBA" id="ARBA00023004"/>
    </source>
</evidence>
<dbReference type="PANTHER" id="PTHR10543:SF24">
    <property type="entry name" value="CAROTENOID ISOMEROOXYGENASE"/>
    <property type="match status" value="1"/>
</dbReference>
<proteinExistence type="inferred from homology"/>
<keyword evidence="2 5" id="KW-0479">Metal-binding</keyword>
<name>A0AAJ0B7N6_9PEZI</name>
<evidence type="ECO:0000256" key="5">
    <source>
        <dbReference type="PIRSR" id="PIRSR604294-1"/>
    </source>
</evidence>
<evidence type="ECO:0000313" key="7">
    <source>
        <dbReference type="EMBL" id="KAK1753200.1"/>
    </source>
</evidence>
<organism evidence="7 8">
    <name type="scientific">Echria macrotheca</name>
    <dbReference type="NCBI Taxonomy" id="438768"/>
    <lineage>
        <taxon>Eukaryota</taxon>
        <taxon>Fungi</taxon>
        <taxon>Dikarya</taxon>
        <taxon>Ascomycota</taxon>
        <taxon>Pezizomycotina</taxon>
        <taxon>Sordariomycetes</taxon>
        <taxon>Sordariomycetidae</taxon>
        <taxon>Sordariales</taxon>
        <taxon>Schizotheciaceae</taxon>
        <taxon>Echria</taxon>
    </lineage>
</organism>
<keyword evidence="8" id="KW-1185">Reference proteome</keyword>
<dbReference type="EMBL" id="MU839838">
    <property type="protein sequence ID" value="KAK1753200.1"/>
    <property type="molecule type" value="Genomic_DNA"/>
</dbReference>
<protein>
    <submittedName>
        <fullName evidence="7">Beta,beta-carotene 9</fullName>
    </submittedName>
</protein>
<comment type="similarity">
    <text evidence="1">Belongs to the carotenoid oxygenase family.</text>
</comment>
<comment type="cofactor">
    <cofactor evidence="5">
        <name>Fe(2+)</name>
        <dbReference type="ChEBI" id="CHEBI:29033"/>
    </cofactor>
    <text evidence="5">Binds 1 Fe(2+) ion per subunit.</text>
</comment>
<gene>
    <name evidence="7" type="ORF">QBC47DRAFT_431579</name>
</gene>
<evidence type="ECO:0000256" key="1">
    <source>
        <dbReference type="ARBA" id="ARBA00006787"/>
    </source>
</evidence>
<dbReference type="AlphaFoldDB" id="A0AAJ0B7N6"/>
<evidence type="ECO:0000256" key="2">
    <source>
        <dbReference type="ARBA" id="ARBA00022723"/>
    </source>
</evidence>
<evidence type="ECO:0000313" key="8">
    <source>
        <dbReference type="Proteomes" id="UP001239445"/>
    </source>
</evidence>
<dbReference type="PANTHER" id="PTHR10543">
    <property type="entry name" value="BETA-CAROTENE DIOXYGENASE"/>
    <property type="match status" value="1"/>
</dbReference>
<dbReference type="Proteomes" id="UP001239445">
    <property type="component" value="Unassembled WGS sequence"/>
</dbReference>
<keyword evidence="4 5" id="KW-0408">Iron</keyword>
<sequence length="577" mass="63747">MTATYAPLGSTSKLTSTDEENSALSALENLKQQAFKDWPNQAGFEGLTEQRGPIELSIKGHIPPWAAGSLYRTGPGQSQVTNTKSGTFHISHWFDGLGHTHRFDIEPDKETNNPATVRVYYSSRRQSERVAADIKASGTLRSISFAQRSDPCVGIFGKFMTAFKRRSGSPDVAVTVSANIPLPSSKTPNIILGTDAAVMCELDPRTLEPIRFPAQSVFHPDLKGPMSAAHPEIDPTMGDYINFNLDLGKQPVYRVFQVSGATGQTSILATIPCKASYMHSFFATQNHVILCLPVADYQWSGLKIPLEGNLLDALKPFDPAEKCRWFVVDRHRGRGVIAQFTSPARFFFHSVNAFEADDGTGDIVCELVDYPNRHVIDGFYYDVLLDREGKAAEFWTDEQTARSASPRLVRYRLPVGNGKASKSTSSSLPPAVALPDPILEIPAPHVGDLPTINPNFRFREHRYVYLIVSRGLSTMFDAIAKVDTKTREVLRWEGPQGHTPGEAIFIPRPAVEGESVDEDDGVLLSVVLDGGNKMSYLLCLDAPTMTEIGRAEYWWVWNRGIIATLMTAERYSTFKGT</sequence>
<evidence type="ECO:0000256" key="6">
    <source>
        <dbReference type="SAM" id="MobiDB-lite"/>
    </source>
</evidence>
<comment type="caution">
    <text evidence="7">The sequence shown here is derived from an EMBL/GenBank/DDBJ whole genome shotgun (WGS) entry which is preliminary data.</text>
</comment>
<dbReference type="GO" id="GO:0046872">
    <property type="term" value="F:metal ion binding"/>
    <property type="evidence" value="ECO:0007669"/>
    <property type="project" value="UniProtKB-KW"/>
</dbReference>
<feature type="compositionally biased region" description="Polar residues" evidence="6">
    <location>
        <begin position="1"/>
        <end position="15"/>
    </location>
</feature>
<feature type="binding site" evidence="5">
    <location>
        <position position="349"/>
    </location>
    <ligand>
        <name>Fe cation</name>
        <dbReference type="ChEBI" id="CHEBI:24875"/>
        <note>catalytic</note>
    </ligand>
</feature>